<protein>
    <recommendedName>
        <fullName evidence="5">Glycosyltransferase</fullName>
        <ecNumber evidence="5">2.4.1.-</ecNumber>
    </recommendedName>
</protein>
<keyword evidence="3 4" id="KW-0808">Transferase</keyword>
<dbReference type="AlphaFoldDB" id="A0ABC9G8S6"/>
<comment type="similarity">
    <text evidence="1 4">Belongs to the UDP-glycosyltransferase family.</text>
</comment>
<dbReference type="PANTHER" id="PTHR48046">
    <property type="entry name" value="UDP-GLYCOSYLTRANSFERASE 72E1"/>
    <property type="match status" value="1"/>
</dbReference>
<dbReference type="Gene3D" id="3.40.50.2000">
    <property type="entry name" value="Glycogen Phosphorylase B"/>
    <property type="match status" value="2"/>
</dbReference>
<organism evidence="6 7">
    <name type="scientific">Urochloa decumbens</name>
    <dbReference type="NCBI Taxonomy" id="240449"/>
    <lineage>
        <taxon>Eukaryota</taxon>
        <taxon>Viridiplantae</taxon>
        <taxon>Streptophyta</taxon>
        <taxon>Embryophyta</taxon>
        <taxon>Tracheophyta</taxon>
        <taxon>Spermatophyta</taxon>
        <taxon>Magnoliopsida</taxon>
        <taxon>Liliopsida</taxon>
        <taxon>Poales</taxon>
        <taxon>Poaceae</taxon>
        <taxon>PACMAD clade</taxon>
        <taxon>Panicoideae</taxon>
        <taxon>Panicodae</taxon>
        <taxon>Paniceae</taxon>
        <taxon>Melinidinae</taxon>
        <taxon>Urochloa</taxon>
    </lineage>
</organism>
<dbReference type="EMBL" id="OZ075118">
    <property type="protein sequence ID" value="CAL5088800.1"/>
    <property type="molecule type" value="Genomic_DNA"/>
</dbReference>
<dbReference type="PANTHER" id="PTHR48046:SF6">
    <property type="entry name" value="GLYCOSYLTRANSFERASE"/>
    <property type="match status" value="1"/>
</dbReference>
<dbReference type="InterPro" id="IPR002213">
    <property type="entry name" value="UDP_glucos_trans"/>
</dbReference>
<evidence type="ECO:0000256" key="2">
    <source>
        <dbReference type="ARBA" id="ARBA00022676"/>
    </source>
</evidence>
<dbReference type="GO" id="GO:0016757">
    <property type="term" value="F:glycosyltransferase activity"/>
    <property type="evidence" value="ECO:0007669"/>
    <property type="project" value="UniProtKB-KW"/>
</dbReference>
<name>A0ABC9G8S6_9POAL</name>
<dbReference type="SUPFAM" id="SSF53756">
    <property type="entry name" value="UDP-Glycosyltransferase/glycogen phosphorylase"/>
    <property type="match status" value="1"/>
</dbReference>
<dbReference type="PROSITE" id="PS00375">
    <property type="entry name" value="UDPGT"/>
    <property type="match status" value="1"/>
</dbReference>
<sequence length="516" mass="54012">MAQAVHAPHVVVLTSPGVGHVAPVVEFATRLAAHHGVTTTIVTYGSLSSPAHSPSLASLPAGTTISTAALPAVAVDDLPSDAHIVTRIVTVVHRSLPHLRALLRSLLASSPAGVTAFLADMLCPAALAVAEDLGVPRYVFYPSSLMSLCTLLYTPELARTTSCECRDLPGPVVLPGCLPLHGADLVEPVQERANPVYELLVQLGLDYLRCDGFIVNTFHALEHETLEAFKELSDRGVYAPAYAVGPLVRSSSDVAAGGHRCMTWLDAQPDGSVLYVCLGSGGTLSAVQTAELAAGLEASGQRFLWVARVPNDMDNCASYFGGEEDGDDTLGYLPEGFLERTKAVGLVVPEWAPQVEILGHRAVGGFVSHCGWNSALETMAAGVPVLAWPLFAEQRMNAVKLGSEGVGLALRVTAREDDGVVPRDEVAMAARELMVGEKGAVARRKARELQEEARKALVPGGPAHRALAAVVDMWKCAAASPAVAAAAGGGAEGVGAWRAGAPGARRRRRDVEACCC</sequence>
<evidence type="ECO:0000256" key="5">
    <source>
        <dbReference type="RuleBase" id="RU362057"/>
    </source>
</evidence>
<evidence type="ECO:0000256" key="3">
    <source>
        <dbReference type="ARBA" id="ARBA00022679"/>
    </source>
</evidence>
<keyword evidence="7" id="KW-1185">Reference proteome</keyword>
<dbReference type="FunFam" id="3.40.50.2000:FF:000056">
    <property type="entry name" value="Glycosyltransferase"/>
    <property type="match status" value="1"/>
</dbReference>
<dbReference type="InterPro" id="IPR035595">
    <property type="entry name" value="UDP_glycos_trans_CS"/>
</dbReference>
<evidence type="ECO:0000313" key="6">
    <source>
        <dbReference type="EMBL" id="CAL5088800.1"/>
    </source>
</evidence>
<dbReference type="CDD" id="cd03784">
    <property type="entry name" value="GT1_Gtf-like"/>
    <property type="match status" value="1"/>
</dbReference>
<evidence type="ECO:0000256" key="4">
    <source>
        <dbReference type="RuleBase" id="RU003718"/>
    </source>
</evidence>
<evidence type="ECO:0000313" key="7">
    <source>
        <dbReference type="Proteomes" id="UP001497457"/>
    </source>
</evidence>
<accession>A0ABC9G8S6</accession>
<keyword evidence="2 4" id="KW-0328">Glycosyltransferase</keyword>
<dbReference type="EC" id="2.4.1.-" evidence="5"/>
<gene>
    <name evidence="6" type="ORF">URODEC1_LOCUS113016</name>
</gene>
<reference evidence="7" key="1">
    <citation type="submission" date="2024-06" db="EMBL/GenBank/DDBJ databases">
        <authorList>
            <person name="Ryan C."/>
        </authorList>
    </citation>
    <scope>NUCLEOTIDE SEQUENCE [LARGE SCALE GENOMIC DNA]</scope>
</reference>
<reference evidence="6 7" key="2">
    <citation type="submission" date="2024-10" db="EMBL/GenBank/DDBJ databases">
        <authorList>
            <person name="Ryan C."/>
        </authorList>
    </citation>
    <scope>NUCLEOTIDE SEQUENCE [LARGE SCALE GENOMIC DNA]</scope>
</reference>
<evidence type="ECO:0000256" key="1">
    <source>
        <dbReference type="ARBA" id="ARBA00009995"/>
    </source>
</evidence>
<dbReference type="Proteomes" id="UP001497457">
    <property type="component" value="Chromosome 8b"/>
</dbReference>
<dbReference type="FunFam" id="3.40.50.2000:FF:000054">
    <property type="entry name" value="Glycosyltransferase"/>
    <property type="match status" value="1"/>
</dbReference>
<proteinExistence type="inferred from homology"/>
<dbReference type="Pfam" id="PF00201">
    <property type="entry name" value="UDPGT"/>
    <property type="match status" value="1"/>
</dbReference>